<name>A0A9D2F022_9ACTN</name>
<reference evidence="11" key="1">
    <citation type="journal article" date="2021" name="PeerJ">
        <title>Extensive microbial diversity within the chicken gut microbiome revealed by metagenomics and culture.</title>
        <authorList>
            <person name="Gilroy R."/>
            <person name="Ravi A."/>
            <person name="Getino M."/>
            <person name="Pursley I."/>
            <person name="Horton D.L."/>
            <person name="Alikhan N.F."/>
            <person name="Baker D."/>
            <person name="Gharbi K."/>
            <person name="Hall N."/>
            <person name="Watson M."/>
            <person name="Adriaenssens E.M."/>
            <person name="Foster-Nyarko E."/>
            <person name="Jarju S."/>
            <person name="Secka A."/>
            <person name="Antonio M."/>
            <person name="Oren A."/>
            <person name="Chaudhuri R.R."/>
            <person name="La Ragione R."/>
            <person name="Hildebrand F."/>
            <person name="Pallen M.J."/>
        </authorList>
    </citation>
    <scope>NUCLEOTIDE SEQUENCE</scope>
    <source>
        <strain evidence="11">ChiHjej12B11-14209</strain>
    </source>
</reference>
<keyword evidence="6" id="KW-0029">Amino-acid transport</keyword>
<feature type="transmembrane region" description="Helical" evidence="10">
    <location>
        <begin position="459"/>
        <end position="479"/>
    </location>
</feature>
<feature type="transmembrane region" description="Helical" evidence="10">
    <location>
        <begin position="91"/>
        <end position="117"/>
    </location>
</feature>
<evidence type="ECO:0000256" key="10">
    <source>
        <dbReference type="SAM" id="Phobius"/>
    </source>
</evidence>
<evidence type="ECO:0000313" key="11">
    <source>
        <dbReference type="EMBL" id="HIZ46577.1"/>
    </source>
</evidence>
<dbReference type="PANTHER" id="PTHR30588">
    <property type="entry name" value="BRANCHED-CHAIN AMINO ACID TRANSPORT SYSTEM 2 CARRIER PROTEIN"/>
    <property type="match status" value="1"/>
</dbReference>
<dbReference type="Proteomes" id="UP000824062">
    <property type="component" value="Unassembled WGS sequence"/>
</dbReference>
<dbReference type="GO" id="GO:0005886">
    <property type="term" value="C:plasma membrane"/>
    <property type="evidence" value="ECO:0007669"/>
    <property type="project" value="UniProtKB-SubCell"/>
</dbReference>
<organism evidence="11 12">
    <name type="scientific">Candidatus Olsenella pullistercoris</name>
    <dbReference type="NCBI Taxonomy" id="2838712"/>
    <lineage>
        <taxon>Bacteria</taxon>
        <taxon>Bacillati</taxon>
        <taxon>Actinomycetota</taxon>
        <taxon>Coriobacteriia</taxon>
        <taxon>Coriobacteriales</taxon>
        <taxon>Atopobiaceae</taxon>
        <taxon>Olsenella</taxon>
    </lineage>
</organism>
<proteinExistence type="inferred from homology"/>
<keyword evidence="3" id="KW-0813">Transport</keyword>
<feature type="region of interest" description="Disordered" evidence="9">
    <location>
        <begin position="1"/>
        <end position="55"/>
    </location>
</feature>
<feature type="compositionally biased region" description="Low complexity" evidence="9">
    <location>
        <begin position="13"/>
        <end position="22"/>
    </location>
</feature>
<comment type="subcellular location">
    <subcellularLocation>
        <location evidence="1">Cell membrane</location>
        <topology evidence="1">Multi-pass membrane protein</topology>
    </subcellularLocation>
</comment>
<comment type="caution">
    <text evidence="11">The sequence shown here is derived from an EMBL/GenBank/DDBJ whole genome shotgun (WGS) entry which is preliminary data.</text>
</comment>
<dbReference type="NCBIfam" id="TIGR00796">
    <property type="entry name" value="livcs"/>
    <property type="match status" value="1"/>
</dbReference>
<keyword evidence="8 10" id="KW-0472">Membrane</keyword>
<accession>A0A9D2F022</accession>
<feature type="transmembrane region" description="Helical" evidence="10">
    <location>
        <begin position="427"/>
        <end position="447"/>
    </location>
</feature>
<feature type="transmembrane region" description="Helical" evidence="10">
    <location>
        <begin position="286"/>
        <end position="306"/>
    </location>
</feature>
<feature type="transmembrane region" description="Helical" evidence="10">
    <location>
        <begin position="368"/>
        <end position="389"/>
    </location>
</feature>
<keyword evidence="5 10" id="KW-0812">Transmembrane</keyword>
<evidence type="ECO:0000313" key="12">
    <source>
        <dbReference type="Proteomes" id="UP000824062"/>
    </source>
</evidence>
<dbReference type="GO" id="GO:0015188">
    <property type="term" value="F:L-isoleucine transmembrane transporter activity"/>
    <property type="evidence" value="ECO:0007669"/>
    <property type="project" value="TreeGrafter"/>
</dbReference>
<protein>
    <submittedName>
        <fullName evidence="11">Branched-chain amino acid transport system II carrier protein</fullName>
    </submittedName>
</protein>
<feature type="transmembrane region" description="Helical" evidence="10">
    <location>
        <begin position="247"/>
        <end position="265"/>
    </location>
</feature>
<dbReference type="Pfam" id="PF05525">
    <property type="entry name" value="Branch_AA_trans"/>
    <property type="match status" value="1"/>
</dbReference>
<feature type="compositionally biased region" description="Low complexity" evidence="9">
    <location>
        <begin position="39"/>
        <end position="54"/>
    </location>
</feature>
<dbReference type="GO" id="GO:0015190">
    <property type="term" value="F:L-leucine transmembrane transporter activity"/>
    <property type="evidence" value="ECO:0007669"/>
    <property type="project" value="TreeGrafter"/>
</dbReference>
<feature type="transmembrane region" description="Helical" evidence="10">
    <location>
        <begin position="201"/>
        <end position="227"/>
    </location>
</feature>
<evidence type="ECO:0000256" key="1">
    <source>
        <dbReference type="ARBA" id="ARBA00004651"/>
    </source>
</evidence>
<evidence type="ECO:0000256" key="3">
    <source>
        <dbReference type="ARBA" id="ARBA00022448"/>
    </source>
</evidence>
<reference evidence="11" key="2">
    <citation type="submission" date="2021-04" db="EMBL/GenBank/DDBJ databases">
        <authorList>
            <person name="Gilroy R."/>
        </authorList>
    </citation>
    <scope>NUCLEOTIDE SEQUENCE</scope>
    <source>
        <strain evidence="11">ChiHjej12B11-14209</strain>
    </source>
</reference>
<evidence type="ECO:0000256" key="7">
    <source>
        <dbReference type="ARBA" id="ARBA00022989"/>
    </source>
</evidence>
<feature type="transmembrane region" description="Helical" evidence="10">
    <location>
        <begin position="326"/>
        <end position="356"/>
    </location>
</feature>
<dbReference type="InterPro" id="IPR004685">
    <property type="entry name" value="Brnchd-chn_aa_trnsp_Livcs"/>
</dbReference>
<dbReference type="GO" id="GO:0005304">
    <property type="term" value="F:L-valine transmembrane transporter activity"/>
    <property type="evidence" value="ECO:0007669"/>
    <property type="project" value="TreeGrafter"/>
</dbReference>
<gene>
    <name evidence="11" type="primary">brnQ</name>
    <name evidence="11" type="ORF">IAA19_06110</name>
</gene>
<evidence type="ECO:0000256" key="8">
    <source>
        <dbReference type="ARBA" id="ARBA00023136"/>
    </source>
</evidence>
<evidence type="ECO:0000256" key="4">
    <source>
        <dbReference type="ARBA" id="ARBA00022475"/>
    </source>
</evidence>
<evidence type="ECO:0000256" key="5">
    <source>
        <dbReference type="ARBA" id="ARBA00022692"/>
    </source>
</evidence>
<evidence type="ECO:0000256" key="9">
    <source>
        <dbReference type="SAM" id="MobiDB-lite"/>
    </source>
</evidence>
<dbReference type="AlphaFoldDB" id="A0A9D2F022"/>
<comment type="similarity">
    <text evidence="2">Belongs to the branched chain amino acid transporter family.</text>
</comment>
<evidence type="ECO:0000256" key="2">
    <source>
        <dbReference type="ARBA" id="ARBA00008540"/>
    </source>
</evidence>
<feature type="transmembrane region" description="Helical" evidence="10">
    <location>
        <begin position="129"/>
        <end position="151"/>
    </location>
</feature>
<feature type="transmembrane region" description="Helical" evidence="10">
    <location>
        <begin position="395"/>
        <end position="415"/>
    </location>
</feature>
<dbReference type="EMBL" id="DXBM01000050">
    <property type="protein sequence ID" value="HIZ46577.1"/>
    <property type="molecule type" value="Genomic_DNA"/>
</dbReference>
<sequence length="489" mass="49578">MACRASTTRPFGARATSLPSAPARRRPTSSSGSCPAVLRSAPATGSPSPAPRSGLAPRQSLAVGVTLFSMFFGAGNLILPPLLGVQAGTDALPALVGFLVAGVGLPVLGIVVVALSGTLRDLASRVHPTFARAFVALVYLLIGPCLAIPRTASTAFEMLVPLLPAGVSPELARLAFSVAFFALAFVLAMRPGRLTRLLGRVTGPALILLIVAVVLAALASLAGAGALPAAEPTPAYASSAAAQGFLTGYQTMDLLASLTFGIVIATNVRSLGVTGERGVMREVCRAGAVAGVLMIAVYGGLAAVGVEQSEALVGATNGAEVITASATAHFGVAGTVLVAAIFLLACLNVCVGLISCCGSYFAEEIPRVSYRACAISFAVFSCVVSNLGLDALLGLSATLLGCLYPVAIVLVALGLFRGRLATATRLWRWTVLVTAVVSVAEVARGALGLPPSRFPLADMGLGWVCPALMAAFLAAIASLDDIRNQGQGR</sequence>
<dbReference type="PANTHER" id="PTHR30588:SF0">
    <property type="entry name" value="BRANCHED-CHAIN AMINO ACID PERMEASE BRNQ"/>
    <property type="match status" value="1"/>
</dbReference>
<dbReference type="GO" id="GO:0015820">
    <property type="term" value="P:L-leucine transport"/>
    <property type="evidence" value="ECO:0007669"/>
    <property type="project" value="TreeGrafter"/>
</dbReference>
<keyword evidence="7 10" id="KW-1133">Transmembrane helix</keyword>
<feature type="transmembrane region" description="Helical" evidence="10">
    <location>
        <begin position="171"/>
        <end position="189"/>
    </location>
</feature>
<feature type="transmembrane region" description="Helical" evidence="10">
    <location>
        <begin position="61"/>
        <end position="79"/>
    </location>
</feature>
<keyword evidence="4" id="KW-1003">Cell membrane</keyword>
<evidence type="ECO:0000256" key="6">
    <source>
        <dbReference type="ARBA" id="ARBA00022970"/>
    </source>
</evidence>
<dbReference type="GO" id="GO:0015818">
    <property type="term" value="P:isoleucine transport"/>
    <property type="evidence" value="ECO:0007669"/>
    <property type="project" value="TreeGrafter"/>
</dbReference>